<feature type="transmembrane region" description="Helical" evidence="1">
    <location>
        <begin position="20"/>
        <end position="39"/>
    </location>
</feature>
<keyword evidence="1" id="KW-0812">Transmembrane</keyword>
<accession>A0ABR3UTM1</accession>
<dbReference type="RefSeq" id="XP_069310221.1">
    <property type="nucleotide sequence ID" value="XM_069448975.1"/>
</dbReference>
<keyword evidence="1" id="KW-0472">Membrane</keyword>
<gene>
    <name evidence="2" type="ORF">ACET3X_003674</name>
</gene>
<evidence type="ECO:0000313" key="2">
    <source>
        <dbReference type="EMBL" id="KAL1799637.1"/>
    </source>
</evidence>
<sequence>MHCINTDPSAHSSGIDTSTVVGIVYGTISILIASAQLFFEYQKYRFATHGRGPYNQIAWVKCLHSVVLGFVSGVDSRVDDYIY</sequence>
<name>A0ABR3UTM1_9PLEO</name>
<protein>
    <submittedName>
        <fullName evidence="2">Uncharacterized protein</fullName>
    </submittedName>
</protein>
<dbReference type="Proteomes" id="UP001578633">
    <property type="component" value="Chromosome 2"/>
</dbReference>
<evidence type="ECO:0000256" key="1">
    <source>
        <dbReference type="SAM" id="Phobius"/>
    </source>
</evidence>
<organism evidence="2 3">
    <name type="scientific">Alternaria dauci</name>
    <dbReference type="NCBI Taxonomy" id="48095"/>
    <lineage>
        <taxon>Eukaryota</taxon>
        <taxon>Fungi</taxon>
        <taxon>Dikarya</taxon>
        <taxon>Ascomycota</taxon>
        <taxon>Pezizomycotina</taxon>
        <taxon>Dothideomycetes</taxon>
        <taxon>Pleosporomycetidae</taxon>
        <taxon>Pleosporales</taxon>
        <taxon>Pleosporineae</taxon>
        <taxon>Pleosporaceae</taxon>
        <taxon>Alternaria</taxon>
        <taxon>Alternaria sect. Porri</taxon>
    </lineage>
</organism>
<proteinExistence type="predicted"/>
<comment type="caution">
    <text evidence="2">The sequence shown here is derived from an EMBL/GenBank/DDBJ whole genome shotgun (WGS) entry which is preliminary data.</text>
</comment>
<dbReference type="EMBL" id="JBHGVX010000002">
    <property type="protein sequence ID" value="KAL1799637.1"/>
    <property type="molecule type" value="Genomic_DNA"/>
</dbReference>
<dbReference type="GeneID" id="96083996"/>
<evidence type="ECO:0000313" key="3">
    <source>
        <dbReference type="Proteomes" id="UP001578633"/>
    </source>
</evidence>
<reference evidence="2 3" key="1">
    <citation type="submission" date="2024-09" db="EMBL/GenBank/DDBJ databases">
        <title>T2T genomes of carrot and Alternaria dauci and their utility for understanding host-pathogen interaction during carrot leaf blight disease.</title>
        <authorList>
            <person name="Liu W."/>
            <person name="Xu S."/>
            <person name="Ou C."/>
            <person name="Liu X."/>
            <person name="Zhuang F."/>
            <person name="Deng X.W."/>
        </authorList>
    </citation>
    <scope>NUCLEOTIDE SEQUENCE [LARGE SCALE GENOMIC DNA]</scope>
    <source>
        <strain evidence="2 3">A2016</strain>
    </source>
</reference>
<keyword evidence="1" id="KW-1133">Transmembrane helix</keyword>
<keyword evidence="3" id="KW-1185">Reference proteome</keyword>